<evidence type="ECO:0000259" key="3">
    <source>
        <dbReference type="Pfam" id="PF01205"/>
    </source>
</evidence>
<feature type="coiled-coil region" evidence="2">
    <location>
        <begin position="113"/>
        <end position="147"/>
    </location>
</feature>
<evidence type="ECO:0000313" key="4">
    <source>
        <dbReference type="Proteomes" id="UP000694844"/>
    </source>
</evidence>
<sequence length="447" mass="51344">MENKKLGKVVGGKRGADEMEIHEDQMQDRVKLNESEDKFAYVERYEMKELLSGIMSIQQTLANFMIRLDHQGNTLDSLKKTIHGQNGIENRLQLAQEQANDVTYDVTELTENQRKMQREVDRMRDYIIRLEQKIHSQNEKINELSSKSMESNVIISGVQDSRDENLALVLNSVFKKELELTETQINEIRISKFYRMGQFSAKQKSPRPILVQFSDSTHKDTIMRAVYKVKEKKSPIRISQQLPEAKREHRIRLYEVQSAYAKKNIASVIKRDRLVFSNGTAYRDKTGGRPQAAEILVTDKDTKDCGDIVEDNGNRFEAKAVEINTHRDVKKSVTNLLRLPNVSSATHNVYAYRFVNQDGVVQEGSEDDDEYGAGRALLRMLRDNNTTNAMVWVSRWYASKIGSKRFVHYGNTGLSAVNRLGEMTAPPPPTETYIHVHMTSFCRTVFI</sequence>
<keyword evidence="2" id="KW-0175">Coiled coil</keyword>
<feature type="domain" description="Impact N-terminal" evidence="3">
    <location>
        <begin position="315"/>
        <end position="413"/>
    </location>
</feature>
<dbReference type="GO" id="GO:0006446">
    <property type="term" value="P:regulation of translational initiation"/>
    <property type="evidence" value="ECO:0007669"/>
    <property type="project" value="TreeGrafter"/>
</dbReference>
<dbReference type="InterPro" id="IPR020568">
    <property type="entry name" value="Ribosomal_Su5_D2-typ_SF"/>
</dbReference>
<dbReference type="GO" id="GO:0005737">
    <property type="term" value="C:cytoplasm"/>
    <property type="evidence" value="ECO:0007669"/>
    <property type="project" value="TreeGrafter"/>
</dbReference>
<dbReference type="AlphaFoldDB" id="A0A8B8C698"/>
<keyword evidence="4" id="KW-1185">Reference proteome</keyword>
<organism evidence="4 5">
    <name type="scientific">Crassostrea virginica</name>
    <name type="common">Eastern oyster</name>
    <dbReference type="NCBI Taxonomy" id="6565"/>
    <lineage>
        <taxon>Eukaryota</taxon>
        <taxon>Metazoa</taxon>
        <taxon>Spiralia</taxon>
        <taxon>Lophotrochozoa</taxon>
        <taxon>Mollusca</taxon>
        <taxon>Bivalvia</taxon>
        <taxon>Autobranchia</taxon>
        <taxon>Pteriomorphia</taxon>
        <taxon>Ostreida</taxon>
        <taxon>Ostreoidea</taxon>
        <taxon>Ostreidae</taxon>
        <taxon>Crassostrea</taxon>
    </lineage>
</organism>
<dbReference type="PANTHER" id="PTHR16301:SF25">
    <property type="entry name" value="PROTEIN IMPACT"/>
    <property type="match status" value="1"/>
</dbReference>
<accession>A0A8B8C698</accession>
<dbReference type="Gene3D" id="3.30.70.1820">
    <property type="entry name" value="L1 transposable element, RRM domain"/>
    <property type="match status" value="1"/>
</dbReference>
<dbReference type="InterPro" id="IPR001498">
    <property type="entry name" value="Impact_N"/>
</dbReference>
<dbReference type="GeneID" id="111116529"/>
<dbReference type="Pfam" id="PF01205">
    <property type="entry name" value="Impact_N"/>
    <property type="match status" value="1"/>
</dbReference>
<dbReference type="KEGG" id="cvn:111116529"/>
<dbReference type="PANTHER" id="PTHR16301">
    <property type="entry name" value="IMPACT-RELATED"/>
    <property type="match status" value="1"/>
</dbReference>
<dbReference type="OrthoDB" id="7479742at2759"/>
<dbReference type="RefSeq" id="XP_022311232.1">
    <property type="nucleotide sequence ID" value="XM_022455524.1"/>
</dbReference>
<dbReference type="SUPFAM" id="SSF54211">
    <property type="entry name" value="Ribosomal protein S5 domain 2-like"/>
    <property type="match status" value="1"/>
</dbReference>
<dbReference type="Proteomes" id="UP000694844">
    <property type="component" value="Chromosome 10"/>
</dbReference>
<reference evidence="5" key="1">
    <citation type="submission" date="2025-08" db="UniProtKB">
        <authorList>
            <consortium name="RefSeq"/>
        </authorList>
    </citation>
    <scope>IDENTIFICATION</scope>
    <source>
        <tissue evidence="5">Whole sample</tissue>
    </source>
</reference>
<evidence type="ECO:0000256" key="1">
    <source>
        <dbReference type="ARBA" id="ARBA00007665"/>
    </source>
</evidence>
<gene>
    <name evidence="5" type="primary">LOC111116529</name>
</gene>
<comment type="similarity">
    <text evidence="1">Belongs to the IMPACT family.</text>
</comment>
<dbReference type="InterPro" id="IPR023582">
    <property type="entry name" value="Impact"/>
</dbReference>
<proteinExistence type="inferred from homology"/>
<protein>
    <submittedName>
        <fullName evidence="5">LOW QUALITY PROTEIN: uncharacterized protein LOC111116529</fullName>
    </submittedName>
</protein>
<dbReference type="Gene3D" id="3.30.230.30">
    <property type="entry name" value="Impact, N-terminal domain"/>
    <property type="match status" value="1"/>
</dbReference>
<dbReference type="InterPro" id="IPR036956">
    <property type="entry name" value="Impact_N_sf"/>
</dbReference>
<name>A0A8B8C698_CRAVI</name>
<dbReference type="GO" id="GO:0140469">
    <property type="term" value="P:GCN2-mediated signaling"/>
    <property type="evidence" value="ECO:0007669"/>
    <property type="project" value="TreeGrafter"/>
</dbReference>
<evidence type="ECO:0000256" key="2">
    <source>
        <dbReference type="SAM" id="Coils"/>
    </source>
</evidence>
<evidence type="ECO:0000313" key="5">
    <source>
        <dbReference type="RefSeq" id="XP_022311232.1"/>
    </source>
</evidence>